<comment type="cofactor">
    <cofactor evidence="1">
        <name>heme b</name>
        <dbReference type="ChEBI" id="CHEBI:60344"/>
    </cofactor>
</comment>
<accession>A0A850RCT6</accession>
<dbReference type="RefSeq" id="WP_176975825.1">
    <property type="nucleotide sequence ID" value="NZ_JABZEO010000004.1"/>
</dbReference>
<keyword evidence="9 13" id="KW-1133">Transmembrane helix</keyword>
<feature type="domain" description="Cytochrome b561 bacterial/Ni-hydrogenase" evidence="14">
    <location>
        <begin position="5"/>
        <end position="179"/>
    </location>
</feature>
<evidence type="ECO:0000256" key="7">
    <source>
        <dbReference type="ARBA" id="ARBA00022723"/>
    </source>
</evidence>
<dbReference type="InterPro" id="IPR011577">
    <property type="entry name" value="Cyt_b561_bac/Ni-Hgenase"/>
</dbReference>
<evidence type="ECO:0000259" key="14">
    <source>
        <dbReference type="Pfam" id="PF01292"/>
    </source>
</evidence>
<dbReference type="PANTHER" id="PTHR30529:SF1">
    <property type="entry name" value="CYTOCHROME B561 HOMOLOG 2"/>
    <property type="match status" value="1"/>
</dbReference>
<keyword evidence="8" id="KW-0249">Electron transport</keyword>
<name>A0A850RCT6_9GAMM</name>
<evidence type="ECO:0000256" key="1">
    <source>
        <dbReference type="ARBA" id="ARBA00001970"/>
    </source>
</evidence>
<evidence type="ECO:0000256" key="9">
    <source>
        <dbReference type="ARBA" id="ARBA00022989"/>
    </source>
</evidence>
<evidence type="ECO:0000256" key="8">
    <source>
        <dbReference type="ARBA" id="ARBA00022982"/>
    </source>
</evidence>
<evidence type="ECO:0000256" key="3">
    <source>
        <dbReference type="ARBA" id="ARBA00022448"/>
    </source>
</evidence>
<feature type="transmembrane region" description="Helical" evidence="13">
    <location>
        <begin position="12"/>
        <end position="34"/>
    </location>
</feature>
<dbReference type="EMBL" id="JABZEO010000004">
    <property type="protein sequence ID" value="NVZ09052.1"/>
    <property type="molecule type" value="Genomic_DNA"/>
</dbReference>
<evidence type="ECO:0000256" key="5">
    <source>
        <dbReference type="ARBA" id="ARBA00022617"/>
    </source>
</evidence>
<dbReference type="GO" id="GO:0022904">
    <property type="term" value="P:respiratory electron transport chain"/>
    <property type="evidence" value="ECO:0007669"/>
    <property type="project" value="InterPro"/>
</dbReference>
<evidence type="ECO:0000256" key="11">
    <source>
        <dbReference type="ARBA" id="ARBA00023136"/>
    </source>
</evidence>
<keyword evidence="7" id="KW-0479">Metal-binding</keyword>
<dbReference type="Pfam" id="PF01292">
    <property type="entry name" value="Ni_hydr_CYTB"/>
    <property type="match status" value="1"/>
</dbReference>
<evidence type="ECO:0000313" key="16">
    <source>
        <dbReference type="Proteomes" id="UP000592294"/>
    </source>
</evidence>
<evidence type="ECO:0000256" key="4">
    <source>
        <dbReference type="ARBA" id="ARBA00022475"/>
    </source>
</evidence>
<dbReference type="Proteomes" id="UP000592294">
    <property type="component" value="Unassembled WGS sequence"/>
</dbReference>
<keyword evidence="6 13" id="KW-0812">Transmembrane</keyword>
<dbReference type="InterPro" id="IPR052168">
    <property type="entry name" value="Cytochrome_b561_oxidase"/>
</dbReference>
<keyword evidence="10" id="KW-0408">Iron</keyword>
<evidence type="ECO:0000256" key="6">
    <source>
        <dbReference type="ARBA" id="ARBA00022692"/>
    </source>
</evidence>
<keyword evidence="5" id="KW-0349">Heme</keyword>
<evidence type="ECO:0000256" key="13">
    <source>
        <dbReference type="SAM" id="Phobius"/>
    </source>
</evidence>
<dbReference type="GO" id="GO:0020037">
    <property type="term" value="F:heme binding"/>
    <property type="evidence" value="ECO:0007669"/>
    <property type="project" value="TreeGrafter"/>
</dbReference>
<dbReference type="GO" id="GO:0005886">
    <property type="term" value="C:plasma membrane"/>
    <property type="evidence" value="ECO:0007669"/>
    <property type="project" value="UniProtKB-SubCell"/>
</dbReference>
<feature type="transmembrane region" description="Helical" evidence="13">
    <location>
        <begin position="92"/>
        <end position="114"/>
    </location>
</feature>
<keyword evidence="11 13" id="KW-0472">Membrane</keyword>
<reference evidence="15 16" key="1">
    <citation type="submission" date="2020-06" db="EMBL/GenBank/DDBJ databases">
        <title>Whole-genome sequence of Allochromatium humboldtianum DSM 21881, type strain.</title>
        <authorList>
            <person name="Kyndt J.A."/>
            <person name="Meyer T.E."/>
        </authorList>
    </citation>
    <scope>NUCLEOTIDE SEQUENCE [LARGE SCALE GENOMIC DNA]</scope>
    <source>
        <strain evidence="15 16">DSM 21881</strain>
    </source>
</reference>
<comment type="caution">
    <text evidence="15">The sequence shown here is derived from an EMBL/GenBank/DDBJ whole genome shotgun (WGS) entry which is preliminary data.</text>
</comment>
<dbReference type="PANTHER" id="PTHR30529">
    <property type="entry name" value="CYTOCHROME B561"/>
    <property type="match status" value="1"/>
</dbReference>
<keyword evidence="3" id="KW-0813">Transport</keyword>
<feature type="transmembrane region" description="Helical" evidence="13">
    <location>
        <begin position="144"/>
        <end position="166"/>
    </location>
</feature>
<evidence type="ECO:0000256" key="2">
    <source>
        <dbReference type="ARBA" id="ARBA00004651"/>
    </source>
</evidence>
<dbReference type="Gene3D" id="1.20.950.20">
    <property type="entry name" value="Transmembrane di-heme cytochromes, Chain C"/>
    <property type="match status" value="1"/>
</dbReference>
<organism evidence="15 16">
    <name type="scientific">Allochromatium humboldtianum</name>
    <dbReference type="NCBI Taxonomy" id="504901"/>
    <lineage>
        <taxon>Bacteria</taxon>
        <taxon>Pseudomonadati</taxon>
        <taxon>Pseudomonadota</taxon>
        <taxon>Gammaproteobacteria</taxon>
        <taxon>Chromatiales</taxon>
        <taxon>Chromatiaceae</taxon>
        <taxon>Allochromatium</taxon>
    </lineage>
</organism>
<dbReference type="GO" id="GO:0009055">
    <property type="term" value="F:electron transfer activity"/>
    <property type="evidence" value="ECO:0007669"/>
    <property type="project" value="InterPro"/>
</dbReference>
<protein>
    <submittedName>
        <fullName evidence="15">Cytochrome b</fullName>
    </submittedName>
</protein>
<sequence>MTANRYTFTQRMLHWLIAALVFGMLLGGLTFWALGYEGLVDRVGPQVTANLFMYHKSIGILVLLLTVLRIWLRRRDPAPPYDPPLGLVERLVGGTTVLVLYLLSIGMPIGGALATSASGYPVQFFGFELPGLLPENEALGETLFFYHGLAGLALALVVLLHMAAAIKHWRLKDGVMTRMSLP</sequence>
<dbReference type="AlphaFoldDB" id="A0A850RCT6"/>
<keyword evidence="4" id="KW-1003">Cell membrane</keyword>
<gene>
    <name evidence="15" type="ORF">HW932_07230</name>
</gene>
<keyword evidence="16" id="KW-1185">Reference proteome</keyword>
<evidence type="ECO:0000256" key="12">
    <source>
        <dbReference type="ARBA" id="ARBA00037975"/>
    </source>
</evidence>
<evidence type="ECO:0000256" key="10">
    <source>
        <dbReference type="ARBA" id="ARBA00023004"/>
    </source>
</evidence>
<evidence type="ECO:0000313" key="15">
    <source>
        <dbReference type="EMBL" id="NVZ09052.1"/>
    </source>
</evidence>
<dbReference type="GO" id="GO:0046872">
    <property type="term" value="F:metal ion binding"/>
    <property type="evidence" value="ECO:0007669"/>
    <property type="project" value="UniProtKB-KW"/>
</dbReference>
<comment type="similarity">
    <text evidence="12">Belongs to the cytochrome b561 family.</text>
</comment>
<comment type="subcellular location">
    <subcellularLocation>
        <location evidence="2">Cell membrane</location>
        <topology evidence="2">Multi-pass membrane protein</topology>
    </subcellularLocation>
</comment>
<dbReference type="SUPFAM" id="SSF81342">
    <property type="entry name" value="Transmembrane di-heme cytochromes"/>
    <property type="match status" value="1"/>
</dbReference>
<dbReference type="InterPro" id="IPR016174">
    <property type="entry name" value="Di-haem_cyt_TM"/>
</dbReference>
<proteinExistence type="inferred from homology"/>
<feature type="transmembrane region" description="Helical" evidence="13">
    <location>
        <begin position="54"/>
        <end position="72"/>
    </location>
</feature>